<dbReference type="EMBL" id="CM051397">
    <property type="protein sequence ID" value="KAJ4719641.1"/>
    <property type="molecule type" value="Genomic_DNA"/>
</dbReference>
<keyword evidence="2" id="KW-1185">Reference proteome</keyword>
<organism evidence="1 2">
    <name type="scientific">Melia azedarach</name>
    <name type="common">Chinaberry tree</name>
    <dbReference type="NCBI Taxonomy" id="155640"/>
    <lineage>
        <taxon>Eukaryota</taxon>
        <taxon>Viridiplantae</taxon>
        <taxon>Streptophyta</taxon>
        <taxon>Embryophyta</taxon>
        <taxon>Tracheophyta</taxon>
        <taxon>Spermatophyta</taxon>
        <taxon>Magnoliopsida</taxon>
        <taxon>eudicotyledons</taxon>
        <taxon>Gunneridae</taxon>
        <taxon>Pentapetalae</taxon>
        <taxon>rosids</taxon>
        <taxon>malvids</taxon>
        <taxon>Sapindales</taxon>
        <taxon>Meliaceae</taxon>
        <taxon>Melia</taxon>
    </lineage>
</organism>
<comment type="caution">
    <text evidence="1">The sequence shown here is derived from an EMBL/GenBank/DDBJ whole genome shotgun (WGS) entry which is preliminary data.</text>
</comment>
<sequence>YVLFDVSLGKYICSNCAVASVEAFQIYTTVLAVLLPSTASGGSFDTLAPKNNFYENLCENVNCGKGTCKANSTSLIAYVCECEPGWKRAKNDRLNYFNFLPCLYPDCTQNNKNCEPTPSPAVLPDIFNIPLNISPAFDPCSFINCGAGTCKNISMYQHICDCSPGFRNLLNISYFPCYNERNPRYDCASAGMGVINMQRYIPHDLLEESQATSFLPGKFHWMTLLIMSAALAIIWN</sequence>
<gene>
    <name evidence="1" type="ORF">OWV82_007584</name>
</gene>
<name>A0ACC1Y862_MELAZ</name>
<protein>
    <submittedName>
        <fullName evidence="1">Neurogenic locus notch-like protein</fullName>
    </submittedName>
</protein>
<proteinExistence type="predicted"/>
<evidence type="ECO:0000313" key="1">
    <source>
        <dbReference type="EMBL" id="KAJ4719641.1"/>
    </source>
</evidence>
<reference evidence="1 2" key="1">
    <citation type="journal article" date="2023" name="Science">
        <title>Complex scaffold remodeling in plant triterpene biosynthesis.</title>
        <authorList>
            <person name="De La Pena R."/>
            <person name="Hodgson H."/>
            <person name="Liu J.C."/>
            <person name="Stephenson M.J."/>
            <person name="Martin A.C."/>
            <person name="Owen C."/>
            <person name="Harkess A."/>
            <person name="Leebens-Mack J."/>
            <person name="Jimenez L.E."/>
            <person name="Osbourn A."/>
            <person name="Sattely E.S."/>
        </authorList>
    </citation>
    <scope>NUCLEOTIDE SEQUENCE [LARGE SCALE GENOMIC DNA]</scope>
    <source>
        <strain evidence="2">cv. JPN11</strain>
        <tissue evidence="1">Leaf</tissue>
    </source>
</reference>
<accession>A0ACC1Y862</accession>
<evidence type="ECO:0000313" key="2">
    <source>
        <dbReference type="Proteomes" id="UP001164539"/>
    </source>
</evidence>
<feature type="non-terminal residue" evidence="1">
    <location>
        <position position="1"/>
    </location>
</feature>
<dbReference type="Proteomes" id="UP001164539">
    <property type="component" value="Chromosome 4"/>
</dbReference>